<reference evidence="1 2" key="1">
    <citation type="submission" date="2021-04" db="EMBL/GenBank/DDBJ databases">
        <authorList>
            <person name="De Guttry C."/>
            <person name="Zahm M."/>
            <person name="Klopp C."/>
            <person name="Cabau C."/>
            <person name="Louis A."/>
            <person name="Berthelot C."/>
            <person name="Parey E."/>
            <person name="Roest Crollius H."/>
            <person name="Montfort J."/>
            <person name="Robinson-Rechavi M."/>
            <person name="Bucao C."/>
            <person name="Bouchez O."/>
            <person name="Gislard M."/>
            <person name="Lluch J."/>
            <person name="Milhes M."/>
            <person name="Lampietro C."/>
            <person name="Lopez Roques C."/>
            <person name="Donnadieu C."/>
            <person name="Braasch I."/>
            <person name="Desvignes T."/>
            <person name="Postlethwait J."/>
            <person name="Bobe J."/>
            <person name="Wedekind C."/>
            <person name="Guiguen Y."/>
        </authorList>
    </citation>
    <scope>NUCLEOTIDE SEQUENCE [LARGE SCALE GENOMIC DNA]</scope>
    <source>
        <strain evidence="1">Cs_M1</strain>
        <tissue evidence="1">Blood</tissue>
    </source>
</reference>
<gene>
    <name evidence="1" type="ORF">J4Q44_G00230810</name>
</gene>
<accession>A0AAN8QNK0</accession>
<evidence type="ECO:0000313" key="1">
    <source>
        <dbReference type="EMBL" id="KAK6306156.1"/>
    </source>
</evidence>
<sequence length="94" mass="10057">MIPGCLDWSSEGAGAGFIWFCLSITWSWEGGSTSRLRTTSTFSRLNIIPALLAPILTTASLQSPLYSSIHSTNSATVNDAGDILQNKILNAVLK</sequence>
<comment type="caution">
    <text evidence="1">The sequence shown here is derived from an EMBL/GenBank/DDBJ whole genome shotgun (WGS) entry which is preliminary data.</text>
</comment>
<organism evidence="1 2">
    <name type="scientific">Coregonus suidteri</name>
    <dbReference type="NCBI Taxonomy" id="861788"/>
    <lineage>
        <taxon>Eukaryota</taxon>
        <taxon>Metazoa</taxon>
        <taxon>Chordata</taxon>
        <taxon>Craniata</taxon>
        <taxon>Vertebrata</taxon>
        <taxon>Euteleostomi</taxon>
        <taxon>Actinopterygii</taxon>
        <taxon>Neopterygii</taxon>
        <taxon>Teleostei</taxon>
        <taxon>Protacanthopterygii</taxon>
        <taxon>Salmoniformes</taxon>
        <taxon>Salmonidae</taxon>
        <taxon>Coregoninae</taxon>
        <taxon>Coregonus</taxon>
    </lineage>
</organism>
<keyword evidence="2" id="KW-1185">Reference proteome</keyword>
<dbReference type="Proteomes" id="UP001356427">
    <property type="component" value="Unassembled WGS sequence"/>
</dbReference>
<evidence type="ECO:0000313" key="2">
    <source>
        <dbReference type="Proteomes" id="UP001356427"/>
    </source>
</evidence>
<dbReference type="AlphaFoldDB" id="A0AAN8QNK0"/>
<proteinExistence type="predicted"/>
<name>A0AAN8QNK0_9TELE</name>
<dbReference type="EMBL" id="JAGTTL010000021">
    <property type="protein sequence ID" value="KAK6306156.1"/>
    <property type="molecule type" value="Genomic_DNA"/>
</dbReference>
<protein>
    <submittedName>
        <fullName evidence="1">Uncharacterized protein</fullName>
    </submittedName>
</protein>